<keyword evidence="2" id="KW-1185">Reference proteome</keyword>
<name>Q0ASC3_MARMM</name>
<accession>Q0ASC3</accession>
<protein>
    <recommendedName>
        <fullName evidence="3">DCC family thiol-disulfide oxidoreductase YuxK</fullName>
    </recommendedName>
</protein>
<dbReference type="InterPro" id="IPR007263">
    <property type="entry name" value="DCC1-like"/>
</dbReference>
<evidence type="ECO:0000313" key="2">
    <source>
        <dbReference type="Proteomes" id="UP000001964"/>
    </source>
</evidence>
<organism evidence="1 2">
    <name type="scientific">Maricaulis maris (strain MCS10)</name>
    <name type="common">Caulobacter maris</name>
    <dbReference type="NCBI Taxonomy" id="394221"/>
    <lineage>
        <taxon>Bacteria</taxon>
        <taxon>Pseudomonadati</taxon>
        <taxon>Pseudomonadota</taxon>
        <taxon>Alphaproteobacteria</taxon>
        <taxon>Maricaulales</taxon>
        <taxon>Maricaulaceae</taxon>
        <taxon>Maricaulis</taxon>
    </lineage>
</organism>
<dbReference type="Proteomes" id="UP000001964">
    <property type="component" value="Chromosome"/>
</dbReference>
<dbReference type="KEGG" id="mmr:Mmar10_0521"/>
<dbReference type="EMBL" id="CP000449">
    <property type="protein sequence ID" value="ABI64814.1"/>
    <property type="molecule type" value="Genomic_DNA"/>
</dbReference>
<reference evidence="1 2" key="1">
    <citation type="submission" date="2006-08" db="EMBL/GenBank/DDBJ databases">
        <title>Complete sequence of Maricaulis maris MCS10.</title>
        <authorList>
            <consortium name="US DOE Joint Genome Institute"/>
            <person name="Copeland A."/>
            <person name="Lucas S."/>
            <person name="Lapidus A."/>
            <person name="Barry K."/>
            <person name="Detter J.C."/>
            <person name="Glavina del Rio T."/>
            <person name="Hammon N."/>
            <person name="Israni S."/>
            <person name="Dalin E."/>
            <person name="Tice H."/>
            <person name="Pitluck S."/>
            <person name="Saunders E."/>
            <person name="Brettin T."/>
            <person name="Bruce D."/>
            <person name="Han C."/>
            <person name="Tapia R."/>
            <person name="Gilna P."/>
            <person name="Schmutz J."/>
            <person name="Larimer F."/>
            <person name="Land M."/>
            <person name="Hauser L."/>
            <person name="Kyrpides N."/>
            <person name="Mikhailova N."/>
            <person name="Viollier P."/>
            <person name="Stephens C."/>
            <person name="Richardson P."/>
        </authorList>
    </citation>
    <scope>NUCLEOTIDE SEQUENCE [LARGE SCALE GENOMIC DNA]</scope>
    <source>
        <strain evidence="1 2">MCS10</strain>
    </source>
</reference>
<evidence type="ECO:0008006" key="3">
    <source>
        <dbReference type="Google" id="ProtNLM"/>
    </source>
</evidence>
<dbReference type="Pfam" id="PF04134">
    <property type="entry name" value="DCC1-like"/>
    <property type="match status" value="1"/>
</dbReference>
<sequence length="125" mass="14266">MTHDNAVTAYFDGLCPICVHEMAHYAQAAPALIQLHDCNGEIPDDIDRDSALASLHVRLPDGAIVDGWLAFIAIWERMPGRHWRWLAALTRPAPIRIPLNRIYLWLAPYRPRRNCRDGVCATDRR</sequence>
<dbReference type="AlphaFoldDB" id="Q0ASC3"/>
<dbReference type="OrthoDB" id="9801773at2"/>
<gene>
    <name evidence="1" type="ordered locus">Mmar10_0521</name>
</gene>
<dbReference type="STRING" id="394221.Mmar10_0521"/>
<proteinExistence type="predicted"/>
<dbReference type="eggNOG" id="COG3011">
    <property type="taxonomic scope" value="Bacteria"/>
</dbReference>
<dbReference type="RefSeq" id="WP_011642461.1">
    <property type="nucleotide sequence ID" value="NC_008347.1"/>
</dbReference>
<evidence type="ECO:0000313" key="1">
    <source>
        <dbReference type="EMBL" id="ABI64814.1"/>
    </source>
</evidence>
<dbReference type="GO" id="GO:0015035">
    <property type="term" value="F:protein-disulfide reductase activity"/>
    <property type="evidence" value="ECO:0007669"/>
    <property type="project" value="InterPro"/>
</dbReference>
<dbReference type="HOGENOM" id="CLU_086500_3_2_5"/>